<name>A0A6P4DQ04_ARADU</name>
<reference evidence="1" key="1">
    <citation type="journal article" date="2016" name="Nat. Genet.">
        <title>The genome sequences of Arachis duranensis and Arachis ipaensis, the diploid ancestors of cultivated peanut.</title>
        <authorList>
            <person name="Bertioli D.J."/>
            <person name="Cannon S.B."/>
            <person name="Froenicke L."/>
            <person name="Huang G."/>
            <person name="Farmer A.D."/>
            <person name="Cannon E.K."/>
            <person name="Liu X."/>
            <person name="Gao D."/>
            <person name="Clevenger J."/>
            <person name="Dash S."/>
            <person name="Ren L."/>
            <person name="Moretzsohn M.C."/>
            <person name="Shirasawa K."/>
            <person name="Huang W."/>
            <person name="Vidigal B."/>
            <person name="Abernathy B."/>
            <person name="Chu Y."/>
            <person name="Niederhuth C.E."/>
            <person name="Umale P."/>
            <person name="Araujo A.C."/>
            <person name="Kozik A."/>
            <person name="Kim K.D."/>
            <person name="Burow M.D."/>
            <person name="Varshney R.K."/>
            <person name="Wang X."/>
            <person name="Zhang X."/>
            <person name="Barkley N."/>
            <person name="Guimaraes P.M."/>
            <person name="Isobe S."/>
            <person name="Guo B."/>
            <person name="Liao B."/>
            <person name="Stalker H.T."/>
            <person name="Schmitz R.J."/>
            <person name="Scheffler B.E."/>
            <person name="Leal-Bertioli S.C."/>
            <person name="Xun X."/>
            <person name="Jackson S.A."/>
            <person name="Michelmore R."/>
            <person name="Ozias-Akins P."/>
        </authorList>
    </citation>
    <scope>NUCLEOTIDE SEQUENCE [LARGE SCALE GENOMIC DNA]</scope>
    <source>
        <strain evidence="1">cv. V14167</strain>
    </source>
</reference>
<protein>
    <submittedName>
        <fullName evidence="2">Lysine-rich arabinogalactan protein 19-like</fullName>
    </submittedName>
</protein>
<keyword evidence="1" id="KW-1185">Reference proteome</keyword>
<accession>A0A6P4DQ04</accession>
<gene>
    <name evidence="2" type="primary">LOC107493901</name>
</gene>
<evidence type="ECO:0000313" key="1">
    <source>
        <dbReference type="Proteomes" id="UP000515211"/>
    </source>
</evidence>
<dbReference type="Proteomes" id="UP000515211">
    <property type="component" value="Chromosome 6"/>
</dbReference>
<dbReference type="KEGG" id="adu:107493901"/>
<organism evidence="1 2">
    <name type="scientific">Arachis duranensis</name>
    <name type="common">Wild peanut</name>
    <dbReference type="NCBI Taxonomy" id="130453"/>
    <lineage>
        <taxon>Eukaryota</taxon>
        <taxon>Viridiplantae</taxon>
        <taxon>Streptophyta</taxon>
        <taxon>Embryophyta</taxon>
        <taxon>Tracheophyta</taxon>
        <taxon>Spermatophyta</taxon>
        <taxon>Magnoliopsida</taxon>
        <taxon>eudicotyledons</taxon>
        <taxon>Gunneridae</taxon>
        <taxon>Pentapetalae</taxon>
        <taxon>rosids</taxon>
        <taxon>fabids</taxon>
        <taxon>Fabales</taxon>
        <taxon>Fabaceae</taxon>
        <taxon>Papilionoideae</taxon>
        <taxon>50 kb inversion clade</taxon>
        <taxon>dalbergioids sensu lato</taxon>
        <taxon>Dalbergieae</taxon>
        <taxon>Pterocarpus clade</taxon>
        <taxon>Arachis</taxon>
    </lineage>
</organism>
<dbReference type="AlphaFoldDB" id="A0A6P4DQ04"/>
<sequence>MSSTPIIFFLFPPPTSIQPPPLTAAAVTTTQPSSVVSLSLSLPTSHSLALLTPARTTSAITAGEKHSAAPPSLSPFTFSPALPLLPPPAPLHSASTLPSTITAPPCPPPSVAALRPVHSLASLLPCPTSISTLLQVSASTPVNFDYC</sequence>
<evidence type="ECO:0000313" key="2">
    <source>
        <dbReference type="RefSeq" id="XP_015970419.1"/>
    </source>
</evidence>
<reference evidence="2" key="2">
    <citation type="submission" date="2025-08" db="UniProtKB">
        <authorList>
            <consortium name="RefSeq"/>
        </authorList>
    </citation>
    <scope>IDENTIFICATION</scope>
    <source>
        <tissue evidence="2">Whole plant</tissue>
    </source>
</reference>
<proteinExistence type="predicted"/>
<dbReference type="RefSeq" id="XP_015970419.1">
    <property type="nucleotide sequence ID" value="XM_016114933.1"/>
</dbReference>
<dbReference type="GeneID" id="107493901"/>